<dbReference type="AlphaFoldDB" id="A0A9P3QDH1"/>
<comment type="caution">
    <text evidence="10">The sequence shown here is derived from an EMBL/GenBank/DDBJ whole genome shotgun (WGS) entry which is preliminary data.</text>
</comment>
<feature type="transmembrane region" description="Helical" evidence="7">
    <location>
        <begin position="354"/>
        <end position="374"/>
    </location>
</feature>
<evidence type="ECO:0000313" key="9">
    <source>
        <dbReference type="EMBL" id="GLB86712.1"/>
    </source>
</evidence>
<dbReference type="Pfam" id="PF08817">
    <property type="entry name" value="YukD"/>
    <property type="match status" value="1"/>
</dbReference>
<dbReference type="Proteomes" id="UP001064782">
    <property type="component" value="Unassembled WGS sequence"/>
</dbReference>
<dbReference type="RefSeq" id="WP_236979221.1">
    <property type="nucleotide sequence ID" value="NZ_BRXE01000172.1"/>
</dbReference>
<evidence type="ECO:0000256" key="6">
    <source>
        <dbReference type="ARBA" id="ARBA00023136"/>
    </source>
</evidence>
<evidence type="ECO:0000313" key="11">
    <source>
        <dbReference type="Proteomes" id="UP001064782"/>
    </source>
</evidence>
<feature type="transmembrane region" description="Helical" evidence="7">
    <location>
        <begin position="268"/>
        <end position="292"/>
    </location>
</feature>
<dbReference type="Proteomes" id="UP001165663">
    <property type="component" value="Unassembled WGS sequence"/>
</dbReference>
<feature type="transmembrane region" description="Helical" evidence="7">
    <location>
        <begin position="215"/>
        <end position="234"/>
    </location>
</feature>
<evidence type="ECO:0000256" key="5">
    <source>
        <dbReference type="ARBA" id="ARBA00022989"/>
    </source>
</evidence>
<feature type="transmembrane region" description="Helical" evidence="7">
    <location>
        <begin position="440"/>
        <end position="462"/>
    </location>
</feature>
<dbReference type="EMBL" id="BRXE01000172">
    <property type="protein sequence ID" value="GLB86712.1"/>
    <property type="molecule type" value="Genomic_DNA"/>
</dbReference>
<name>A0A9P3QDH1_9MYCO</name>
<protein>
    <submittedName>
        <fullName evidence="10">ESX-2 secretion system protein eccD2</fullName>
    </submittedName>
</protein>
<feature type="transmembrane region" description="Helical" evidence="7">
    <location>
        <begin position="128"/>
        <end position="147"/>
    </location>
</feature>
<feature type="transmembrane region" description="Helical" evidence="7">
    <location>
        <begin position="241"/>
        <end position="262"/>
    </location>
</feature>
<sequence>MTSLVGKVSFPARCAVAVVCGEHLLSQVYPASVPIEVFVDNVVELVNDELRRRGLPGLESGVGYELHKANGVRLDVTKTLDELGVEDGATLTLVPATEGESFEPQYESLSTGLARVGKKLFEPVTVQTAAHTALAIVAMVAVTILGLVVRQRISSDSLLAALVSGGTGLVLGSTAVAVWRWWPRRVDMLDGFGWLAVPLIAVSLGAAAPGRLGSAHVFIAVLAVGVLTCGLATATRRHVDAAAAVVTWCALGASVAAPRMWWPIPAQWLGMCTLVALLLVLTMAPTISLWAARIRPPYFGSITGRDLFRRADGMPVDAVSPVSDGTEGGAEDVNPDTTARGAQIARAAIRANSVLTGICVGAAAALPAAVWATLMPGRDRATAAAVLCGLFVVIFISRGRAFADKRQAVALVCGAAVATCAGVIKYVVHEPASHGQAVLGAAVLLSAFAGAGLLAALLVPVTRFTPLVRMAAEWLEIVAIIAALPLAAWIGGLFTWVRMR</sequence>
<evidence type="ECO:0000256" key="1">
    <source>
        <dbReference type="ARBA" id="ARBA00004651"/>
    </source>
</evidence>
<dbReference type="Pfam" id="PF19053">
    <property type="entry name" value="EccD"/>
    <property type="match status" value="1"/>
</dbReference>
<gene>
    <name evidence="10" type="primary">eccD2</name>
    <name evidence="10" type="ORF">Mkiyose1413_56230</name>
    <name evidence="9" type="ORF">SRL2020028_59680</name>
</gene>
<organism evidence="10 11">
    <name type="scientific">Mycobacterium kiyosense</name>
    <dbReference type="NCBI Taxonomy" id="2871094"/>
    <lineage>
        <taxon>Bacteria</taxon>
        <taxon>Bacillati</taxon>
        <taxon>Actinomycetota</taxon>
        <taxon>Actinomycetes</taxon>
        <taxon>Mycobacteriales</taxon>
        <taxon>Mycobacteriaceae</taxon>
        <taxon>Mycobacterium</taxon>
    </lineage>
</organism>
<evidence type="ECO:0000256" key="4">
    <source>
        <dbReference type="ARBA" id="ARBA00022692"/>
    </source>
</evidence>
<dbReference type="GO" id="GO:0005886">
    <property type="term" value="C:plasma membrane"/>
    <property type="evidence" value="ECO:0007669"/>
    <property type="project" value="UniProtKB-SubCell"/>
</dbReference>
<keyword evidence="6 7" id="KW-0472">Membrane</keyword>
<feature type="transmembrane region" description="Helical" evidence="7">
    <location>
        <begin position="159"/>
        <end position="179"/>
    </location>
</feature>
<keyword evidence="11" id="KW-1185">Reference proteome</keyword>
<keyword evidence="3" id="KW-1003">Cell membrane</keyword>
<dbReference type="NCBIfam" id="TIGR03920">
    <property type="entry name" value="T7SS_EccD"/>
    <property type="match status" value="1"/>
</dbReference>
<feature type="transmembrane region" description="Helical" evidence="7">
    <location>
        <begin position="408"/>
        <end position="428"/>
    </location>
</feature>
<evidence type="ECO:0000313" key="10">
    <source>
        <dbReference type="EMBL" id="GLD33740.1"/>
    </source>
</evidence>
<dbReference type="EMBL" id="BRZI01000104">
    <property type="protein sequence ID" value="GLD33740.1"/>
    <property type="molecule type" value="Genomic_DNA"/>
</dbReference>
<dbReference type="InterPro" id="IPR024962">
    <property type="entry name" value="YukD-like"/>
</dbReference>
<evidence type="ECO:0000256" key="3">
    <source>
        <dbReference type="ARBA" id="ARBA00022475"/>
    </source>
</evidence>
<evidence type="ECO:0000256" key="7">
    <source>
        <dbReference type="SAM" id="Phobius"/>
    </source>
</evidence>
<accession>A0A9P3QDH1</accession>
<dbReference type="GeneID" id="83632994"/>
<comment type="subcellular location">
    <subcellularLocation>
        <location evidence="1">Cell membrane</location>
        <topology evidence="1">Multi-pass membrane protein</topology>
    </subcellularLocation>
</comment>
<evidence type="ECO:0000259" key="8">
    <source>
        <dbReference type="Pfam" id="PF19053"/>
    </source>
</evidence>
<evidence type="ECO:0000256" key="2">
    <source>
        <dbReference type="ARBA" id="ARBA00006162"/>
    </source>
</evidence>
<dbReference type="InterPro" id="IPR006707">
    <property type="entry name" value="T7SS_EccD"/>
</dbReference>
<keyword evidence="4 7" id="KW-0812">Transmembrane</keyword>
<keyword evidence="5 7" id="KW-1133">Transmembrane helix</keyword>
<reference evidence="10" key="1">
    <citation type="submission" date="2022-08" db="EMBL/GenBank/DDBJ databases">
        <title>Mycobacterium kiyosense sp. nov., scotochromogenic slow-glowing species isolated from respiratory specimens.</title>
        <authorList>
            <person name="Fukano H."/>
            <person name="Kazumi Y."/>
            <person name="Sakagami N."/>
            <person name="Ato M."/>
            <person name="Mitarai S."/>
            <person name="Hoshino Y."/>
        </authorList>
    </citation>
    <scope>NUCLEOTIDE SEQUENCE</scope>
    <source>
        <strain evidence="10">1413</strain>
        <strain evidence="9">SRL2020-028</strain>
    </source>
</reference>
<proteinExistence type="inferred from homology"/>
<comment type="similarity">
    <text evidence="2">Belongs to the EccD/Snm4 family.</text>
</comment>
<feature type="transmembrane region" description="Helical" evidence="7">
    <location>
        <begin position="380"/>
        <end position="396"/>
    </location>
</feature>
<feature type="domain" description="EccD-like transmembrane" evidence="8">
    <location>
        <begin position="134"/>
        <end position="498"/>
    </location>
</feature>
<dbReference type="Gene3D" id="3.10.20.90">
    <property type="entry name" value="Phosphatidylinositol 3-kinase Catalytic Subunit, Chain A, domain 1"/>
    <property type="match status" value="1"/>
</dbReference>
<feature type="transmembrane region" description="Helical" evidence="7">
    <location>
        <begin position="474"/>
        <end position="497"/>
    </location>
</feature>
<dbReference type="InterPro" id="IPR044049">
    <property type="entry name" value="EccD_transm"/>
</dbReference>